<proteinExistence type="predicted"/>
<dbReference type="Proteomes" id="UP000220900">
    <property type="component" value="Unassembled WGS sequence"/>
</dbReference>
<evidence type="ECO:0000313" key="1">
    <source>
        <dbReference type="EMBL" id="PES99635.1"/>
    </source>
</evidence>
<dbReference type="Gene3D" id="3.90.1150.30">
    <property type="match status" value="1"/>
</dbReference>
<protein>
    <submittedName>
        <fullName evidence="1">Cytoplasmic protein</fullName>
    </submittedName>
</protein>
<accession>A0A2A8LVC5</accession>
<name>A0A2A8LVC5_BACCE</name>
<comment type="caution">
    <text evidence="1">The sequence shown here is derived from an EMBL/GenBank/DDBJ whole genome shotgun (WGS) entry which is preliminary data.</text>
</comment>
<dbReference type="SUPFAM" id="SSF142906">
    <property type="entry name" value="YjbR-like"/>
    <property type="match status" value="1"/>
</dbReference>
<organism evidence="1 2">
    <name type="scientific">Bacillus cereus</name>
    <dbReference type="NCBI Taxonomy" id="1396"/>
    <lineage>
        <taxon>Bacteria</taxon>
        <taxon>Bacillati</taxon>
        <taxon>Bacillota</taxon>
        <taxon>Bacilli</taxon>
        <taxon>Bacillales</taxon>
        <taxon>Bacillaceae</taxon>
        <taxon>Bacillus</taxon>
        <taxon>Bacillus cereus group</taxon>
    </lineage>
</organism>
<sequence length="130" mass="15322">MPIRMNATREYCLSKRKATEDSPDGWSATCMRLNNKIFAILNHEEGEKAAITLKCDPELALRIREDYPETIIPGYHMNKKHWNTVYIHKGVEQEQINKMIDWSYDLVLQSFSKKKQQELMDEMQSEVDNK</sequence>
<dbReference type="PANTHER" id="PTHR35145:SF1">
    <property type="entry name" value="CYTOPLASMIC PROTEIN"/>
    <property type="match status" value="1"/>
</dbReference>
<dbReference type="InterPro" id="IPR058532">
    <property type="entry name" value="YjbR/MT2646/Rv2570-like"/>
</dbReference>
<evidence type="ECO:0000313" key="2">
    <source>
        <dbReference type="Proteomes" id="UP000220900"/>
    </source>
</evidence>
<dbReference type="EMBL" id="NTZF01000002">
    <property type="protein sequence ID" value="PES99635.1"/>
    <property type="molecule type" value="Genomic_DNA"/>
</dbReference>
<dbReference type="Pfam" id="PF04237">
    <property type="entry name" value="YjbR"/>
    <property type="match status" value="1"/>
</dbReference>
<gene>
    <name evidence="1" type="ORF">CN491_01960</name>
</gene>
<dbReference type="PANTHER" id="PTHR35145">
    <property type="entry name" value="CYTOPLASMIC PROTEIN-RELATED"/>
    <property type="match status" value="1"/>
</dbReference>
<dbReference type="InterPro" id="IPR007351">
    <property type="entry name" value="YjbR"/>
</dbReference>
<dbReference type="InterPro" id="IPR038056">
    <property type="entry name" value="YjbR-like_sf"/>
</dbReference>
<reference evidence="1 2" key="1">
    <citation type="submission" date="2017-09" db="EMBL/GenBank/DDBJ databases">
        <title>Large-scale bioinformatics analysis of Bacillus genomes uncovers conserved roles of natural products in bacterial physiology.</title>
        <authorList>
            <consortium name="Agbiome Team Llc"/>
            <person name="Bleich R.M."/>
            <person name="Grubbs K.J."/>
            <person name="Santa Maria K.C."/>
            <person name="Allen S.E."/>
            <person name="Farag S."/>
            <person name="Shank E.A."/>
            <person name="Bowers A."/>
        </authorList>
    </citation>
    <scope>NUCLEOTIDE SEQUENCE [LARGE SCALE GENOMIC DNA]</scope>
    <source>
        <strain evidence="1 2">AFS002368</strain>
    </source>
</reference>
<dbReference type="AlphaFoldDB" id="A0A2A8LVC5"/>